<dbReference type="EMBL" id="LJSK01000249">
    <property type="protein sequence ID" value="KPI84556.1"/>
    <property type="molecule type" value="Genomic_DNA"/>
</dbReference>
<keyword evidence="4" id="KW-1185">Reference proteome</keyword>
<dbReference type="VEuPathDB" id="TriTrypDB:Lsey_0249_0090"/>
<dbReference type="InterPro" id="IPR008971">
    <property type="entry name" value="HSP40/DnaJ_pept-bd"/>
</dbReference>
<dbReference type="GO" id="GO:0006457">
    <property type="term" value="P:protein folding"/>
    <property type="evidence" value="ECO:0007669"/>
    <property type="project" value="InterPro"/>
</dbReference>
<dbReference type="Pfam" id="PF01556">
    <property type="entry name" value="DnaJ_C"/>
    <property type="match status" value="1"/>
</dbReference>
<name>A0A0N0P3U9_LEPSE</name>
<dbReference type="SUPFAM" id="SSF49493">
    <property type="entry name" value="HSP40/DnaJ peptide-binding domain"/>
    <property type="match status" value="1"/>
</dbReference>
<evidence type="ECO:0000313" key="4">
    <source>
        <dbReference type="Proteomes" id="UP000038009"/>
    </source>
</evidence>
<dbReference type="GO" id="GO:0051082">
    <property type="term" value="F:unfolded protein binding"/>
    <property type="evidence" value="ECO:0007669"/>
    <property type="project" value="InterPro"/>
</dbReference>
<reference evidence="3 4" key="1">
    <citation type="journal article" date="2015" name="PLoS Pathog.">
        <title>Leptomonas seymouri: Adaptations to the Dixenous Life Cycle Analyzed by Genome Sequencing, Transcriptome Profiling and Co-infection with Leishmania donovani.</title>
        <authorList>
            <person name="Kraeva N."/>
            <person name="Butenko A."/>
            <person name="Hlavacova J."/>
            <person name="Kostygov A."/>
            <person name="Myskova J."/>
            <person name="Grybchuk D."/>
            <person name="Lestinova T."/>
            <person name="Votypka J."/>
            <person name="Volf P."/>
            <person name="Opperdoes F."/>
            <person name="Flegontov P."/>
            <person name="Lukes J."/>
            <person name="Yurchenko V."/>
        </authorList>
    </citation>
    <scope>NUCLEOTIDE SEQUENCE [LARGE SCALE GENOMIC DNA]</scope>
    <source>
        <strain evidence="3 4">ATCC 30220</strain>
    </source>
</reference>
<dbReference type="InterPro" id="IPR002939">
    <property type="entry name" value="DnaJ_C"/>
</dbReference>
<dbReference type="AlphaFoldDB" id="A0A0N0P3U9"/>
<gene>
    <name evidence="3" type="ORF">ABL78_6397</name>
</gene>
<accession>A0A0N0P3U9</accession>
<feature type="domain" description="Chaperone DnaJ C-terminal" evidence="2">
    <location>
        <begin position="42"/>
        <end position="90"/>
    </location>
</feature>
<proteinExistence type="predicted"/>
<dbReference type="OrthoDB" id="550424at2759"/>
<evidence type="ECO:0000259" key="2">
    <source>
        <dbReference type="Pfam" id="PF01556"/>
    </source>
</evidence>
<evidence type="ECO:0000256" key="1">
    <source>
        <dbReference type="SAM" id="MobiDB-lite"/>
    </source>
</evidence>
<organism evidence="3 4">
    <name type="scientific">Leptomonas seymouri</name>
    <dbReference type="NCBI Taxonomy" id="5684"/>
    <lineage>
        <taxon>Eukaryota</taxon>
        <taxon>Discoba</taxon>
        <taxon>Euglenozoa</taxon>
        <taxon>Kinetoplastea</taxon>
        <taxon>Metakinetoplastina</taxon>
        <taxon>Trypanosomatida</taxon>
        <taxon>Trypanosomatidae</taxon>
        <taxon>Leishmaniinae</taxon>
        <taxon>Leptomonas</taxon>
    </lineage>
</organism>
<dbReference type="Proteomes" id="UP000038009">
    <property type="component" value="Unassembled WGS sequence"/>
</dbReference>
<comment type="caution">
    <text evidence="3">The sequence shown here is derived from an EMBL/GenBank/DDBJ whole genome shotgun (WGS) entry which is preliminary data.</text>
</comment>
<feature type="region of interest" description="Disordered" evidence="1">
    <location>
        <begin position="1"/>
        <end position="21"/>
    </location>
</feature>
<sequence length="92" mass="10144">MQFALDMAQEAQRQCPSGGGSGELPARLCPLCSGKRVFYGVSTVTLKLEPGIEEGHVLRLEMESVEVPNRLPGELLVEVRTHAHPVFSRRRS</sequence>
<protein>
    <submittedName>
        <fullName evidence="3">Putative chaperone protein DNAj</fullName>
    </submittedName>
</protein>
<evidence type="ECO:0000313" key="3">
    <source>
        <dbReference type="EMBL" id="KPI84556.1"/>
    </source>
</evidence>